<accession>A0A2S3HZ03</accession>
<feature type="compositionally biased region" description="Gly residues" evidence="1">
    <location>
        <begin position="7"/>
        <end position="21"/>
    </location>
</feature>
<organism evidence="2">
    <name type="scientific">Panicum hallii</name>
    <dbReference type="NCBI Taxonomy" id="206008"/>
    <lineage>
        <taxon>Eukaryota</taxon>
        <taxon>Viridiplantae</taxon>
        <taxon>Streptophyta</taxon>
        <taxon>Embryophyta</taxon>
        <taxon>Tracheophyta</taxon>
        <taxon>Spermatophyta</taxon>
        <taxon>Magnoliopsida</taxon>
        <taxon>Liliopsida</taxon>
        <taxon>Poales</taxon>
        <taxon>Poaceae</taxon>
        <taxon>PACMAD clade</taxon>
        <taxon>Panicoideae</taxon>
        <taxon>Panicodae</taxon>
        <taxon>Paniceae</taxon>
        <taxon>Panicinae</taxon>
        <taxon>Panicum</taxon>
        <taxon>Panicum sect. Panicum</taxon>
    </lineage>
</organism>
<dbReference type="Gramene" id="PAN32948">
    <property type="protein sequence ID" value="PAN32948"/>
    <property type="gene ID" value="PAHAL_5G524300"/>
</dbReference>
<dbReference type="Proteomes" id="UP000243499">
    <property type="component" value="Chromosome 5"/>
</dbReference>
<name>A0A2S3HZ03_9POAL</name>
<evidence type="ECO:0000313" key="2">
    <source>
        <dbReference type="EMBL" id="PAN32948.1"/>
    </source>
</evidence>
<sequence>MDEGNGSPDGAGPSGSGGQGPGRRARYCSHFSLASRSGRSDPGRRRRVPRPHACARPGTRAHGAYMARPDVGAATTTKISRAGTPPRRGNRERRRERAPVRKGTSPVGLAVALAMAP</sequence>
<feature type="region of interest" description="Disordered" evidence="1">
    <location>
        <begin position="1"/>
        <end position="106"/>
    </location>
</feature>
<proteinExistence type="predicted"/>
<gene>
    <name evidence="2" type="ORF">PAHAL_5G524300</name>
</gene>
<reference evidence="2" key="1">
    <citation type="submission" date="2018-04" db="EMBL/GenBank/DDBJ databases">
        <title>WGS assembly of Panicum hallii.</title>
        <authorList>
            <person name="Lovell J."/>
            <person name="Jenkins J."/>
            <person name="Lowry D."/>
            <person name="Mamidi S."/>
            <person name="Sreedasyam A."/>
            <person name="Weng X."/>
            <person name="Barry K."/>
            <person name="Bonette J."/>
            <person name="Campitelli B."/>
            <person name="Daum C."/>
            <person name="Gordon S."/>
            <person name="Gould B."/>
            <person name="Lipzen A."/>
            <person name="Macqueen A."/>
            <person name="Palacio-Mejia J."/>
            <person name="Plott C."/>
            <person name="Shakirov E."/>
            <person name="Shu S."/>
            <person name="Yoshinaga Y."/>
            <person name="Zane M."/>
            <person name="Rokhsar D."/>
            <person name="Grimwood J."/>
            <person name="Schmutz J."/>
            <person name="Juenger T."/>
        </authorList>
    </citation>
    <scope>NUCLEOTIDE SEQUENCE [LARGE SCALE GENOMIC DNA]</scope>
    <source>
        <strain evidence="2">FIL2</strain>
    </source>
</reference>
<evidence type="ECO:0000256" key="1">
    <source>
        <dbReference type="SAM" id="MobiDB-lite"/>
    </source>
</evidence>
<protein>
    <submittedName>
        <fullName evidence="2">Uncharacterized protein</fullName>
    </submittedName>
</protein>
<dbReference type="AlphaFoldDB" id="A0A2S3HZ03"/>
<dbReference type="EMBL" id="CM008050">
    <property type="protein sequence ID" value="PAN32948.1"/>
    <property type="molecule type" value="Genomic_DNA"/>
</dbReference>